<feature type="compositionally biased region" description="Polar residues" evidence="1">
    <location>
        <begin position="781"/>
        <end position="792"/>
    </location>
</feature>
<dbReference type="Proteomes" id="UP001556367">
    <property type="component" value="Unassembled WGS sequence"/>
</dbReference>
<feature type="region of interest" description="Disordered" evidence="1">
    <location>
        <begin position="1"/>
        <end position="20"/>
    </location>
</feature>
<feature type="compositionally biased region" description="Polar residues" evidence="1">
    <location>
        <begin position="1"/>
        <end position="17"/>
    </location>
</feature>
<dbReference type="PANTHER" id="PTHR33266:SF1">
    <property type="entry name" value="F-BOX DOMAIN-CONTAINING PROTEIN"/>
    <property type="match status" value="1"/>
</dbReference>
<sequence>MDQVTSDLSQVSLNNPSDSDDVLQKVKQWLSENQGDAAMLTTARNNYEPSHPKLFSNSRPPRDSFPDNLRMFVSRDKPKQYTQEKINALKQLDLAEFMLEVFAPDLIDPTIHAPLNYPPGWQAEVLHTAFNQLPRGNIPQELLKTLSELEKEYDPSVFYGKIIAALQSSAIGKTYTMYQLRKIILSVTVCLRSIGTNIALGAEPGDDGWPPQDQPACAFFRENNDQEWNGEELAGAFLGALFRVMDEKLKGSGSLEAFNDEWTIQDPRELFESLRHETFGLVRTTAQALLVQNQQALMSARGIIPHDKQIGHTASEWHMKIHEILIQDAMSSLLATHQDMNLGKFIVIAFDECTELNTFLHNPRDPYPQRRMTLIALQRMMKTCEERAIWFFLLDTNSSVTELHPPKTDKAPSARLRQEHSPLPPWPYFGFDLMVDPAELKKPKPARIGLSLEHWKIYGRPYWFGLPQELLLDSAGEKLFAARHMRTNEDAHVLAAFSHRVLIDLANTEVASSLAATAVRKHMRILLGVVDRSIVQSAAPSEPMLSVAAAVALLKSPETYRAAIATFVTKIILQKDVINLGTLGELLARTILTMARDGALWGSPFVTGMMVNPVSVSQFLKMLVKYDMPKKLTDLANRYVINFSHFYQLSKDTAMLKPDFLRKCWYRGVALQGSHNQPVWDILIPAYKADQLDAPFDVKNLLLLVIQVKCRSAASSVEYLTAPFIDPGDSKDLPSKPPHIAILMDLAATSTFFETRTHIHIDSCVAIPPRSGAPPKEDPSPKTSSSRPATSKPLSNYAIKRTFFSDTSPETKRWFIRLRGHEGDVYPVISQLGPTLLQTQLWGQSQELLSDAAQKFMRALDPLSHVADSYS</sequence>
<keyword evidence="3" id="KW-1185">Reference proteome</keyword>
<gene>
    <name evidence="2" type="ORF">HGRIS_013395</name>
</gene>
<reference evidence="3" key="1">
    <citation type="submission" date="2024-06" db="EMBL/GenBank/DDBJ databases">
        <title>Multi-omics analyses provide insights into the biosynthesis of the anticancer antibiotic pleurotin in Hohenbuehelia grisea.</title>
        <authorList>
            <person name="Weaver J.A."/>
            <person name="Alberti F."/>
        </authorList>
    </citation>
    <scope>NUCLEOTIDE SEQUENCE [LARGE SCALE GENOMIC DNA]</scope>
    <source>
        <strain evidence="3">T-177</strain>
    </source>
</reference>
<protein>
    <submittedName>
        <fullName evidence="2">Uncharacterized protein</fullName>
    </submittedName>
</protein>
<organism evidence="2 3">
    <name type="scientific">Hohenbuehelia grisea</name>
    <dbReference type="NCBI Taxonomy" id="104357"/>
    <lineage>
        <taxon>Eukaryota</taxon>
        <taxon>Fungi</taxon>
        <taxon>Dikarya</taxon>
        <taxon>Basidiomycota</taxon>
        <taxon>Agaricomycotina</taxon>
        <taxon>Agaricomycetes</taxon>
        <taxon>Agaricomycetidae</taxon>
        <taxon>Agaricales</taxon>
        <taxon>Pleurotineae</taxon>
        <taxon>Pleurotaceae</taxon>
        <taxon>Hohenbuehelia</taxon>
    </lineage>
</organism>
<proteinExistence type="predicted"/>
<feature type="region of interest" description="Disordered" evidence="1">
    <location>
        <begin position="766"/>
        <end position="792"/>
    </location>
</feature>
<dbReference type="EMBL" id="JASNQZ010000015">
    <property type="protein sequence ID" value="KAL0947273.1"/>
    <property type="molecule type" value="Genomic_DNA"/>
</dbReference>
<comment type="caution">
    <text evidence="2">The sequence shown here is derived from an EMBL/GenBank/DDBJ whole genome shotgun (WGS) entry which is preliminary data.</text>
</comment>
<dbReference type="PANTHER" id="PTHR33266">
    <property type="entry name" value="CHROMOSOME 15, WHOLE GENOME SHOTGUN SEQUENCE"/>
    <property type="match status" value="1"/>
</dbReference>
<name>A0ABR3IVG1_9AGAR</name>
<evidence type="ECO:0000313" key="2">
    <source>
        <dbReference type="EMBL" id="KAL0947273.1"/>
    </source>
</evidence>
<accession>A0ABR3IVG1</accession>
<evidence type="ECO:0000256" key="1">
    <source>
        <dbReference type="SAM" id="MobiDB-lite"/>
    </source>
</evidence>
<evidence type="ECO:0000313" key="3">
    <source>
        <dbReference type="Proteomes" id="UP001556367"/>
    </source>
</evidence>